<reference evidence="2" key="1">
    <citation type="journal article" date="2019" name="Int. J. Syst. Evol. Microbiol.">
        <title>The Global Catalogue of Microorganisms (GCM) 10K type strain sequencing project: providing services to taxonomists for standard genome sequencing and annotation.</title>
        <authorList>
            <consortium name="The Broad Institute Genomics Platform"/>
            <consortium name="The Broad Institute Genome Sequencing Center for Infectious Disease"/>
            <person name="Wu L."/>
            <person name="Ma J."/>
        </authorList>
    </citation>
    <scope>NUCLEOTIDE SEQUENCE [LARGE SCALE GENOMIC DNA]</scope>
    <source>
        <strain evidence="2">JCM 17805</strain>
    </source>
</reference>
<protein>
    <recommendedName>
        <fullName evidence="3">Lipoprotein</fullName>
    </recommendedName>
</protein>
<evidence type="ECO:0008006" key="3">
    <source>
        <dbReference type="Google" id="ProtNLM"/>
    </source>
</evidence>
<name>A0ABP8V7P4_9GAMM</name>
<dbReference type="PROSITE" id="PS51257">
    <property type="entry name" value="PROKAR_LIPOPROTEIN"/>
    <property type="match status" value="1"/>
</dbReference>
<dbReference type="RefSeq" id="WP_345197235.1">
    <property type="nucleotide sequence ID" value="NZ_BAABFL010000429.1"/>
</dbReference>
<organism evidence="1 2">
    <name type="scientific">Kistimonas scapharcae</name>
    <dbReference type="NCBI Taxonomy" id="1036133"/>
    <lineage>
        <taxon>Bacteria</taxon>
        <taxon>Pseudomonadati</taxon>
        <taxon>Pseudomonadota</taxon>
        <taxon>Gammaproteobacteria</taxon>
        <taxon>Oceanospirillales</taxon>
        <taxon>Endozoicomonadaceae</taxon>
        <taxon>Kistimonas</taxon>
    </lineage>
</organism>
<sequence>MISYRHPVSPILTTALASALIILLSGCTRDEYEPYYDAWNNNPFDCLRLPYSQQEECLKAQRMPYDDYMEERDKLLAPSSKDNENSH</sequence>
<comment type="caution">
    <text evidence="1">The sequence shown here is derived from an EMBL/GenBank/DDBJ whole genome shotgun (WGS) entry which is preliminary data.</text>
</comment>
<proteinExistence type="predicted"/>
<accession>A0ABP8V7P4</accession>
<evidence type="ECO:0000313" key="1">
    <source>
        <dbReference type="EMBL" id="GAA4650957.1"/>
    </source>
</evidence>
<gene>
    <name evidence="1" type="ORF">GCM10023116_32400</name>
</gene>
<dbReference type="EMBL" id="BAABFL010000429">
    <property type="protein sequence ID" value="GAA4650957.1"/>
    <property type="molecule type" value="Genomic_DNA"/>
</dbReference>
<evidence type="ECO:0000313" key="2">
    <source>
        <dbReference type="Proteomes" id="UP001500604"/>
    </source>
</evidence>
<dbReference type="Proteomes" id="UP001500604">
    <property type="component" value="Unassembled WGS sequence"/>
</dbReference>
<keyword evidence="2" id="KW-1185">Reference proteome</keyword>